<dbReference type="Gene3D" id="1.10.472.10">
    <property type="entry name" value="Cyclin-like"/>
    <property type="match status" value="1"/>
</dbReference>
<dbReference type="GO" id="GO:0000307">
    <property type="term" value="C:cyclin-dependent protein kinase holoenzyme complex"/>
    <property type="evidence" value="ECO:0007669"/>
    <property type="project" value="TreeGrafter"/>
</dbReference>
<dbReference type="Proteomes" id="UP000781932">
    <property type="component" value="Unassembled WGS sequence"/>
</dbReference>
<dbReference type="CDD" id="cd20557">
    <property type="entry name" value="CYCLIN_ScPCL1-like"/>
    <property type="match status" value="1"/>
</dbReference>
<feature type="region of interest" description="Disordered" evidence="1">
    <location>
        <begin position="171"/>
        <end position="224"/>
    </location>
</feature>
<evidence type="ECO:0000313" key="3">
    <source>
        <dbReference type="Proteomes" id="UP000781932"/>
    </source>
</evidence>
<organism evidence="2 3">
    <name type="scientific">Colletotrichum karsti</name>
    <dbReference type="NCBI Taxonomy" id="1095194"/>
    <lineage>
        <taxon>Eukaryota</taxon>
        <taxon>Fungi</taxon>
        <taxon>Dikarya</taxon>
        <taxon>Ascomycota</taxon>
        <taxon>Pezizomycotina</taxon>
        <taxon>Sordariomycetes</taxon>
        <taxon>Hypocreomycetidae</taxon>
        <taxon>Glomerellales</taxon>
        <taxon>Glomerellaceae</taxon>
        <taxon>Colletotrichum</taxon>
        <taxon>Colletotrichum boninense species complex</taxon>
    </lineage>
</organism>
<dbReference type="EMBL" id="JAATWM020000012">
    <property type="protein sequence ID" value="KAF9878027.1"/>
    <property type="molecule type" value="Genomic_DNA"/>
</dbReference>
<protein>
    <submittedName>
        <fullName evidence="2">Cyclin</fullName>
    </submittedName>
</protein>
<reference evidence="2" key="1">
    <citation type="submission" date="2020-03" db="EMBL/GenBank/DDBJ databases">
        <authorList>
            <person name="He L."/>
        </authorList>
    </citation>
    <scope>NUCLEOTIDE SEQUENCE</scope>
    <source>
        <strain evidence="2">CkLH20</strain>
    </source>
</reference>
<reference evidence="2" key="2">
    <citation type="submission" date="2020-11" db="EMBL/GenBank/DDBJ databases">
        <title>Whole genome sequencing of Colletotrichum sp.</title>
        <authorList>
            <person name="Li H."/>
        </authorList>
    </citation>
    <scope>NUCLEOTIDE SEQUENCE</scope>
    <source>
        <strain evidence="2">CkLH20</strain>
    </source>
</reference>
<evidence type="ECO:0000313" key="2">
    <source>
        <dbReference type="EMBL" id="KAF9878027.1"/>
    </source>
</evidence>
<dbReference type="OrthoDB" id="244495at2759"/>
<dbReference type="AlphaFoldDB" id="A0A9P6LMZ7"/>
<sequence length="731" mass="79144">MSPATTANVAAASFGFFSSTHLSQLALFSTLPTLLPDILEQPRPIPANDQPKVVSHELLEPPASMSTAAPLPFYSLPISPAHPASCRQSYSQQPYNVARVQKDSRFDLGAGAALRRSGLNTPPTEAMSATYHAPHLVAYDSHVLPSYTSAAAQARGPKAVVAEAARAPQYPRYTQPTNTYPQAQPVANPASGASQFSTTSKHSTRPSTPTSGAINKTDGTSSRRGSSALVLHSLQIPSCINPKGGNLADFAAQITCLFWFESIDTLRAAENIRSRPPTATVPRLTEYAAPFPQFKKWAYSVLSTTQVTQNVILLALLFVYRLKTTNPAVKGRSGSEYRLLTVALMLGNKFLDDNTYTNKTWAEVSGISVQEIHVMEVEFLSNMRYSLLATKEEWEEWLVKLSCFSEYYERALKQPTSPLSKSFTSPVPSPTAAAQAAVSFPPLTPSATAIFSPSTTIQPSTQAWPSAYNPPLSPLSGKHVGMNGRKRSSDEDIEPAAKRLSRQPTAMAPIVRPPVVGEQPIRLPVPNLTLNTNPAPQQMAYAPTKNYNTGPHVSLPPLGTGVRAMSTVYPPPTAVTSMPQLPMSAAVSMPQPSLTPATVPMHPAIGYGTPTKRHSPGSLSVYASSPLGEQFPASVIHTPIAHTPISHSPSVYLQQRPSPYKPIRHVNTLLYPPPSASLNEYHLPTTQMHYQPLGRRNDLRTGVVPEFMNAPYRMNQMSQMPHGLPQGPYPN</sequence>
<gene>
    <name evidence="2" type="ORF">CkaCkLH20_04603</name>
</gene>
<dbReference type="SUPFAM" id="SSF47954">
    <property type="entry name" value="Cyclin-like"/>
    <property type="match status" value="1"/>
</dbReference>
<feature type="compositionally biased region" description="Polar residues" evidence="1">
    <location>
        <begin position="172"/>
        <end position="182"/>
    </location>
</feature>
<dbReference type="GO" id="GO:0019901">
    <property type="term" value="F:protein kinase binding"/>
    <property type="evidence" value="ECO:0007669"/>
    <property type="project" value="InterPro"/>
</dbReference>
<dbReference type="GO" id="GO:0005634">
    <property type="term" value="C:nucleus"/>
    <property type="evidence" value="ECO:0007669"/>
    <property type="project" value="TreeGrafter"/>
</dbReference>
<accession>A0A9P6LMZ7</accession>
<name>A0A9P6LMZ7_9PEZI</name>
<dbReference type="Pfam" id="PF08613">
    <property type="entry name" value="Cyclin"/>
    <property type="match status" value="1"/>
</dbReference>
<dbReference type="RefSeq" id="XP_038747488.1">
    <property type="nucleotide sequence ID" value="XM_038887322.1"/>
</dbReference>
<dbReference type="GeneID" id="62160396"/>
<dbReference type="InterPro" id="IPR013922">
    <property type="entry name" value="Cyclin_PHO80-like"/>
</dbReference>
<dbReference type="InterPro" id="IPR036915">
    <property type="entry name" value="Cyclin-like_sf"/>
</dbReference>
<proteinExistence type="predicted"/>
<dbReference type="GO" id="GO:0016538">
    <property type="term" value="F:cyclin-dependent protein serine/threonine kinase regulator activity"/>
    <property type="evidence" value="ECO:0007669"/>
    <property type="project" value="TreeGrafter"/>
</dbReference>
<feature type="compositionally biased region" description="Polar residues" evidence="1">
    <location>
        <begin position="191"/>
        <end position="224"/>
    </location>
</feature>
<evidence type="ECO:0000256" key="1">
    <source>
        <dbReference type="SAM" id="MobiDB-lite"/>
    </source>
</evidence>
<keyword evidence="3" id="KW-1185">Reference proteome</keyword>
<dbReference type="PANTHER" id="PTHR15615">
    <property type="match status" value="1"/>
</dbReference>
<comment type="caution">
    <text evidence="2">The sequence shown here is derived from an EMBL/GenBank/DDBJ whole genome shotgun (WGS) entry which is preliminary data.</text>
</comment>
<dbReference type="PANTHER" id="PTHR15615:SF118">
    <property type="entry name" value="CYCLIN, HYPOTHETICAL (EUROFUNG)"/>
    <property type="match status" value="1"/>
</dbReference>